<dbReference type="InterPro" id="IPR050807">
    <property type="entry name" value="TransReg_Diox_bact_type"/>
</dbReference>
<dbReference type="Gene3D" id="1.10.260.40">
    <property type="entry name" value="lambda repressor-like DNA-binding domains"/>
    <property type="match status" value="1"/>
</dbReference>
<proteinExistence type="predicted"/>
<evidence type="ECO:0000313" key="3">
    <source>
        <dbReference type="EMBL" id="PCJ00001.1"/>
    </source>
</evidence>
<dbReference type="GO" id="GO:0003677">
    <property type="term" value="F:DNA binding"/>
    <property type="evidence" value="ECO:0007669"/>
    <property type="project" value="UniProtKB-KW"/>
</dbReference>
<dbReference type="PROSITE" id="PS50943">
    <property type="entry name" value="HTH_CROC1"/>
    <property type="match status" value="1"/>
</dbReference>
<keyword evidence="1" id="KW-0238">DNA-binding</keyword>
<gene>
    <name evidence="3" type="ORF">COB13_10420</name>
</gene>
<dbReference type="GO" id="GO:0003700">
    <property type="term" value="F:DNA-binding transcription factor activity"/>
    <property type="evidence" value="ECO:0007669"/>
    <property type="project" value="TreeGrafter"/>
</dbReference>
<reference key="1">
    <citation type="submission" date="2017-08" db="EMBL/GenBank/DDBJ databases">
        <title>A dynamic microbial community with high functional redundancy inhabits the cold, oxic subseafloor aquifer.</title>
        <authorList>
            <person name="Tully B.J."/>
            <person name="Wheat C.G."/>
            <person name="Glazer B.T."/>
            <person name="Huber J.A."/>
        </authorList>
    </citation>
    <scope>NUCLEOTIDE SEQUENCE [LARGE SCALE GENOMIC DNA]</scope>
</reference>
<evidence type="ECO:0000259" key="2">
    <source>
        <dbReference type="PROSITE" id="PS50943"/>
    </source>
</evidence>
<dbReference type="Pfam" id="PF01381">
    <property type="entry name" value="HTH_3"/>
    <property type="match status" value="1"/>
</dbReference>
<protein>
    <submittedName>
        <fullName evidence="3">Transcriptional regulator</fullName>
    </submittedName>
</protein>
<accession>A0A2A4YZF7</accession>
<dbReference type="PANTHER" id="PTHR46797:SF1">
    <property type="entry name" value="METHYLPHOSPHONATE SYNTHASE"/>
    <property type="match status" value="1"/>
</dbReference>
<dbReference type="GO" id="GO:0005829">
    <property type="term" value="C:cytosol"/>
    <property type="evidence" value="ECO:0007669"/>
    <property type="project" value="TreeGrafter"/>
</dbReference>
<name>A0A2A4YZF7_9PROT</name>
<sequence length="84" mass="9569">MMETGKTEIYKNAFPNVLKSHRKLAKLTQEQLAERANIAVRFVQHLEAGKNQPTISTFCELAYALNTSPDKFMFELVKALPDNK</sequence>
<dbReference type="CDD" id="cd00093">
    <property type="entry name" value="HTH_XRE"/>
    <property type="match status" value="1"/>
</dbReference>
<comment type="caution">
    <text evidence="3">The sequence shown here is derived from an EMBL/GenBank/DDBJ whole genome shotgun (WGS) entry which is preliminary data.</text>
</comment>
<feature type="domain" description="HTH cro/C1-type" evidence="2">
    <location>
        <begin position="18"/>
        <end position="72"/>
    </location>
</feature>
<dbReference type="EMBL" id="NVUS01000013">
    <property type="protein sequence ID" value="PCJ00001.1"/>
    <property type="molecule type" value="Genomic_DNA"/>
</dbReference>
<dbReference type="PANTHER" id="PTHR46797">
    <property type="entry name" value="HTH-TYPE TRANSCRIPTIONAL REGULATOR"/>
    <property type="match status" value="1"/>
</dbReference>
<reference evidence="3" key="2">
    <citation type="journal article" date="2018" name="ISME J.">
        <title>A dynamic microbial community with high functional redundancy inhabits the cold, oxic subseafloor aquifer.</title>
        <authorList>
            <person name="Tully B.J."/>
            <person name="Wheat C.G."/>
            <person name="Glazer B.T."/>
            <person name="Huber J.A."/>
        </authorList>
    </citation>
    <scope>NUCLEOTIDE SEQUENCE</scope>
    <source>
        <strain evidence="3">NORP83</strain>
    </source>
</reference>
<dbReference type="InterPro" id="IPR001387">
    <property type="entry name" value="Cro/C1-type_HTH"/>
</dbReference>
<dbReference type="InterPro" id="IPR010982">
    <property type="entry name" value="Lambda_DNA-bd_dom_sf"/>
</dbReference>
<dbReference type="SUPFAM" id="SSF47413">
    <property type="entry name" value="lambda repressor-like DNA-binding domains"/>
    <property type="match status" value="1"/>
</dbReference>
<evidence type="ECO:0000256" key="1">
    <source>
        <dbReference type="ARBA" id="ARBA00023125"/>
    </source>
</evidence>
<organism evidence="3">
    <name type="scientific">OCS116 cluster bacterium</name>
    <dbReference type="NCBI Taxonomy" id="2030921"/>
    <lineage>
        <taxon>Bacteria</taxon>
        <taxon>Pseudomonadati</taxon>
        <taxon>Pseudomonadota</taxon>
        <taxon>Alphaproteobacteria</taxon>
        <taxon>OCS116 cluster</taxon>
    </lineage>
</organism>
<dbReference type="SMART" id="SM00530">
    <property type="entry name" value="HTH_XRE"/>
    <property type="match status" value="1"/>
</dbReference>
<dbReference type="AlphaFoldDB" id="A0A2A4YZF7"/>